<proteinExistence type="predicted"/>
<accession>A0A8X6M9N3</accession>
<name>A0A8X6M9N3_NEPPI</name>
<gene>
    <name evidence="1" type="ORF">NPIL_574901</name>
</gene>
<reference evidence="1" key="1">
    <citation type="submission" date="2020-08" db="EMBL/GenBank/DDBJ databases">
        <title>Multicomponent nature underlies the extraordinary mechanical properties of spider dragline silk.</title>
        <authorList>
            <person name="Kono N."/>
            <person name="Nakamura H."/>
            <person name="Mori M."/>
            <person name="Yoshida Y."/>
            <person name="Ohtoshi R."/>
            <person name="Malay A.D."/>
            <person name="Moran D.A.P."/>
            <person name="Tomita M."/>
            <person name="Numata K."/>
            <person name="Arakawa K."/>
        </authorList>
    </citation>
    <scope>NUCLEOTIDE SEQUENCE</scope>
</reference>
<dbReference type="AlphaFoldDB" id="A0A8X6M9N3"/>
<organism evidence="1 2">
    <name type="scientific">Nephila pilipes</name>
    <name type="common">Giant wood spider</name>
    <name type="synonym">Nephila maculata</name>
    <dbReference type="NCBI Taxonomy" id="299642"/>
    <lineage>
        <taxon>Eukaryota</taxon>
        <taxon>Metazoa</taxon>
        <taxon>Ecdysozoa</taxon>
        <taxon>Arthropoda</taxon>
        <taxon>Chelicerata</taxon>
        <taxon>Arachnida</taxon>
        <taxon>Araneae</taxon>
        <taxon>Araneomorphae</taxon>
        <taxon>Entelegynae</taxon>
        <taxon>Araneoidea</taxon>
        <taxon>Nephilidae</taxon>
        <taxon>Nephila</taxon>
    </lineage>
</organism>
<sequence>MYRKEKQRHRTPKQTPKFRIIVIPPCRSVNHRAPRRHKILRTGKRGRPRKEYGQIPNLRIVLKQARAFKRLSLDRTKQCGKMP</sequence>
<keyword evidence="2" id="KW-1185">Reference proteome</keyword>
<dbReference type="Proteomes" id="UP000887013">
    <property type="component" value="Unassembled WGS sequence"/>
</dbReference>
<protein>
    <submittedName>
        <fullName evidence="1">Uncharacterized protein</fullName>
    </submittedName>
</protein>
<evidence type="ECO:0000313" key="1">
    <source>
        <dbReference type="EMBL" id="GFS37495.1"/>
    </source>
</evidence>
<comment type="caution">
    <text evidence="1">The sequence shown here is derived from an EMBL/GenBank/DDBJ whole genome shotgun (WGS) entry which is preliminary data.</text>
</comment>
<evidence type="ECO:0000313" key="2">
    <source>
        <dbReference type="Proteomes" id="UP000887013"/>
    </source>
</evidence>
<dbReference type="EMBL" id="BMAW01043091">
    <property type="protein sequence ID" value="GFS37495.1"/>
    <property type="molecule type" value="Genomic_DNA"/>
</dbReference>